<evidence type="ECO:0000313" key="1">
    <source>
        <dbReference type="EMBL" id="RFC66469.1"/>
    </source>
</evidence>
<protein>
    <submittedName>
        <fullName evidence="1">Uncharacterized protein</fullName>
    </submittedName>
</protein>
<dbReference type="Proteomes" id="UP000264310">
    <property type="component" value="Unassembled WGS sequence"/>
</dbReference>
<accession>A0A371XB78</accession>
<dbReference type="AlphaFoldDB" id="A0A371XB78"/>
<dbReference type="RefSeq" id="WP_116681722.1">
    <property type="nucleotide sequence ID" value="NZ_QURL01000001.1"/>
</dbReference>
<evidence type="ECO:0000313" key="2">
    <source>
        <dbReference type="Proteomes" id="UP000264310"/>
    </source>
</evidence>
<sequence length="88" mass="9349">MSGPELCPCCDRHQPSDVAEAAADQIGQILHGMSPEDCVEALCKALGSVGAQSLDLGAFVQLSAMMTFDFAAEIQDAVEPVIQREVRQ</sequence>
<organism evidence="1 2">
    <name type="scientific">Fulvimarina endophytica</name>
    <dbReference type="NCBI Taxonomy" id="2293836"/>
    <lineage>
        <taxon>Bacteria</taxon>
        <taxon>Pseudomonadati</taxon>
        <taxon>Pseudomonadota</taxon>
        <taxon>Alphaproteobacteria</taxon>
        <taxon>Hyphomicrobiales</taxon>
        <taxon>Aurantimonadaceae</taxon>
        <taxon>Fulvimarina</taxon>
    </lineage>
</organism>
<gene>
    <name evidence="1" type="ORF">DYI37_03235</name>
</gene>
<name>A0A371XB78_9HYPH</name>
<reference evidence="1 2" key="1">
    <citation type="submission" date="2018-08" db="EMBL/GenBank/DDBJ databases">
        <title>Fulvimarina sp. 85, whole genome shotgun sequence.</title>
        <authorList>
            <person name="Tuo L."/>
        </authorList>
    </citation>
    <scope>NUCLEOTIDE SEQUENCE [LARGE SCALE GENOMIC DNA]</scope>
    <source>
        <strain evidence="1 2">85</strain>
    </source>
</reference>
<proteinExistence type="predicted"/>
<dbReference type="EMBL" id="QURL01000001">
    <property type="protein sequence ID" value="RFC66469.1"/>
    <property type="molecule type" value="Genomic_DNA"/>
</dbReference>
<comment type="caution">
    <text evidence="1">The sequence shown here is derived from an EMBL/GenBank/DDBJ whole genome shotgun (WGS) entry which is preliminary data.</text>
</comment>
<keyword evidence="2" id="KW-1185">Reference proteome</keyword>